<evidence type="ECO:0000313" key="6">
    <source>
        <dbReference type="EMBL" id="SCF47487.1"/>
    </source>
</evidence>
<organism evidence="6 7">
    <name type="scientific">Micromonospora matsumotoense</name>
    <dbReference type="NCBI Taxonomy" id="121616"/>
    <lineage>
        <taxon>Bacteria</taxon>
        <taxon>Bacillati</taxon>
        <taxon>Actinomycetota</taxon>
        <taxon>Actinomycetes</taxon>
        <taxon>Micromonosporales</taxon>
        <taxon>Micromonosporaceae</taxon>
        <taxon>Micromonospora</taxon>
    </lineage>
</organism>
<dbReference type="RefSeq" id="WP_091252791.1">
    <property type="nucleotide sequence ID" value="NZ_FMCU01000022.1"/>
</dbReference>
<dbReference type="PANTHER" id="PTHR30061">
    <property type="entry name" value="MALTOSE-BINDING PERIPLASMIC PROTEIN"/>
    <property type="match status" value="1"/>
</dbReference>
<reference evidence="7" key="1">
    <citation type="submission" date="2016-06" db="EMBL/GenBank/DDBJ databases">
        <authorList>
            <person name="Varghese N."/>
            <person name="Submissions Spin"/>
        </authorList>
    </citation>
    <scope>NUCLEOTIDE SEQUENCE [LARGE SCALE GENOMIC DNA]</scope>
    <source>
        <strain evidence="7">DSM 44100</strain>
    </source>
</reference>
<evidence type="ECO:0000256" key="1">
    <source>
        <dbReference type="ARBA" id="ARBA00008520"/>
    </source>
</evidence>
<dbReference type="Proteomes" id="UP000198797">
    <property type="component" value="Unassembled WGS sequence"/>
</dbReference>
<proteinExistence type="inferred from homology"/>
<dbReference type="GO" id="GO:1901982">
    <property type="term" value="F:maltose binding"/>
    <property type="evidence" value="ECO:0007669"/>
    <property type="project" value="TreeGrafter"/>
</dbReference>
<protein>
    <submittedName>
        <fullName evidence="6">Carbohydrate ABC transporter substrate-binding protein, CUT1 family</fullName>
    </submittedName>
</protein>
<dbReference type="PANTHER" id="PTHR30061:SF50">
    <property type="entry name" value="MALTOSE_MALTODEXTRIN-BINDING PERIPLASMIC PROTEIN"/>
    <property type="match status" value="1"/>
</dbReference>
<dbReference type="STRING" id="121616.GA0070216_12258"/>
<dbReference type="PROSITE" id="PS51257">
    <property type="entry name" value="PROKAR_LIPOPROTEIN"/>
    <property type="match status" value="1"/>
</dbReference>
<dbReference type="InterPro" id="IPR006059">
    <property type="entry name" value="SBP"/>
</dbReference>
<dbReference type="EMBL" id="FMCU01000022">
    <property type="protein sequence ID" value="SCF47487.1"/>
    <property type="molecule type" value="Genomic_DNA"/>
</dbReference>
<keyword evidence="2" id="KW-0813">Transport</keyword>
<keyword evidence="4 5" id="KW-0732">Signal</keyword>
<dbReference type="OrthoDB" id="9766758at2"/>
<keyword evidence="3" id="KW-0762">Sugar transport</keyword>
<keyword evidence="7" id="KW-1185">Reference proteome</keyword>
<evidence type="ECO:0000256" key="3">
    <source>
        <dbReference type="ARBA" id="ARBA00022597"/>
    </source>
</evidence>
<dbReference type="GO" id="GO:0015144">
    <property type="term" value="F:carbohydrate transmembrane transporter activity"/>
    <property type="evidence" value="ECO:0007669"/>
    <property type="project" value="InterPro"/>
</dbReference>
<sequence length="417" mass="43163">MRIRTAGVVTVLGLALAASGCGGDNSNDEPATKATSPAAGGKLVIWADDKRTAALKPFAEKFGQDNGVTVEVQAVSKDLQTNFVTASQQGSGPDVVVGAHDWIGNLVQNGAIDPVQLAAAQRSSFNETAIKAVTFNGQLYGVPYATENIALIRNTALAPEAPKTIEDLVATGKKLKADKKASEILCLQSGQNGDAYHVYPLYTSAGGYLFGTTANGDYDPKDLGVGKPESIEAFKKIGKLGEKGDGALKRSITGENSIATFTGKKCAFLVSGPWAIADAKKADISYDISPVPGFAGGKQAQPFVGVQAFYVAAKGKNKALAQEFVTNYVTTPELAVALYQAEPRPPALTAAFDQVKGTDPDLAKFSEAGRNGQVLPAIPAMAAIWDPFGKAEAAVIGGADPAKTVTAAGKTISGQIK</sequence>
<dbReference type="PRINTS" id="PR00181">
    <property type="entry name" value="MALTOSEBP"/>
</dbReference>
<feature type="chain" id="PRO_5038455553" evidence="5">
    <location>
        <begin position="21"/>
        <end position="417"/>
    </location>
</feature>
<evidence type="ECO:0000313" key="7">
    <source>
        <dbReference type="Proteomes" id="UP000198797"/>
    </source>
</evidence>
<dbReference type="AlphaFoldDB" id="A0A1C5AQH7"/>
<evidence type="ECO:0000256" key="5">
    <source>
        <dbReference type="SAM" id="SignalP"/>
    </source>
</evidence>
<dbReference type="Gene3D" id="3.40.190.10">
    <property type="entry name" value="Periplasmic binding protein-like II"/>
    <property type="match status" value="2"/>
</dbReference>
<dbReference type="Pfam" id="PF13416">
    <property type="entry name" value="SBP_bac_8"/>
    <property type="match status" value="1"/>
</dbReference>
<dbReference type="SUPFAM" id="SSF53850">
    <property type="entry name" value="Periplasmic binding protein-like II"/>
    <property type="match status" value="1"/>
</dbReference>
<accession>A0A1C5AQH7</accession>
<evidence type="ECO:0000256" key="2">
    <source>
        <dbReference type="ARBA" id="ARBA00022448"/>
    </source>
</evidence>
<dbReference type="GO" id="GO:0042956">
    <property type="term" value="P:maltodextrin transmembrane transport"/>
    <property type="evidence" value="ECO:0007669"/>
    <property type="project" value="TreeGrafter"/>
</dbReference>
<dbReference type="GO" id="GO:0015768">
    <property type="term" value="P:maltose transport"/>
    <property type="evidence" value="ECO:0007669"/>
    <property type="project" value="TreeGrafter"/>
</dbReference>
<gene>
    <name evidence="6" type="ORF">GA0070216_12258</name>
</gene>
<dbReference type="CDD" id="cd13586">
    <property type="entry name" value="PBP2_Maltose_binding_like"/>
    <property type="match status" value="1"/>
</dbReference>
<comment type="similarity">
    <text evidence="1">Belongs to the bacterial solute-binding protein 1 family.</text>
</comment>
<evidence type="ECO:0000256" key="4">
    <source>
        <dbReference type="ARBA" id="ARBA00022729"/>
    </source>
</evidence>
<name>A0A1C5AQH7_9ACTN</name>
<dbReference type="InterPro" id="IPR006060">
    <property type="entry name" value="Maltose/Cyclodextrin-bd"/>
</dbReference>
<feature type="signal peptide" evidence="5">
    <location>
        <begin position="1"/>
        <end position="20"/>
    </location>
</feature>
<dbReference type="GO" id="GO:0055052">
    <property type="term" value="C:ATP-binding cassette (ABC) transporter complex, substrate-binding subunit-containing"/>
    <property type="evidence" value="ECO:0007669"/>
    <property type="project" value="TreeGrafter"/>
</dbReference>